<dbReference type="InterPro" id="IPR008271">
    <property type="entry name" value="Ser/Thr_kinase_AS"/>
</dbReference>
<dbReference type="Gene3D" id="1.10.510.10">
    <property type="entry name" value="Transferase(Phosphotransferase) domain 1"/>
    <property type="match status" value="1"/>
</dbReference>
<sequence length="907" mass="100658">MTRLERVIAEQKEQLAACEASVERLEKAAADAENKRSAEVSLLNRDEPDVIRILRRQKEDADARRLAAAEQADVYFAENQQLRREKAALEEALEALKKSFGDHRLSGEKERALAMKKIENVINAVEANAFLPAIVSRRVKDFFLNAFLQMFAADSKTTEAVTQNMVKAGGASPSFDMLVNIVLTQINHEWMQKHYWSKCPSPNGTVRLHYFYFKTFRCEGTVPFVTWMYLLKYGSSVVGKTHVNTSQLLLSVANVQTYLKHFMCQIEQNEARFHSEEDELFVAPSAANVEKKNEAGDEDETTELPEPKSARPLLATLFDEPRRASPAVFKLVDYTVKAKRKQNNKDEYDGADDKAADDDGAADLAGPWKKSDGLDVGKRVASGAFNVVFQGVYNREPVAVRVCLSDSCVISGGTDLNSALSEAKLLEQLDHPNIQPILRYLGAPCQRSMYAFVTIQTWATEGSLRERLRAAVEEPEETFVLRVAKQLLSAVSYLATRSLVHLDIKPDNVLLFPEGRLKLTDFNLAERVGTPGCDGGTFGYIAPELTRASERVERTAQPALDVWSNTCINWERNRTGGRTMSTSVISGLLSDRWVAAERHAEKAKRQRVNPSALYVPGGLFVNVEKTSLDGTNFSFTPTAGGPIANEAKLYSAACSQECHLALTGSGRFCAKALDLFFLPQQTYAVLNTGKEPLTPNDWFMVCRPSVEDKEAQRRATTNPRVAASCGGSANLSASLPIWGDMYATKKLERQYTDSVCHILKREMLNRSEKHQPQDFVSETDMSACYLLYYTERLHELIHGGRNYGNVLGTIEAYANYVKNPASCPPPTANQLSLLWKDPVLASNLMEGFDIGFKLIKNLMSTTSGVVLQSAFHNPTPRSSNGTVNGSYDGHSTTGTLMTCYIKTFNGV</sequence>
<dbReference type="InterPro" id="IPR051681">
    <property type="entry name" value="Ser/Thr_Kinases-Pseudokinases"/>
</dbReference>
<evidence type="ECO:0000259" key="3">
    <source>
        <dbReference type="PROSITE" id="PS50011"/>
    </source>
</evidence>
<dbReference type="InterPro" id="IPR011009">
    <property type="entry name" value="Kinase-like_dom_sf"/>
</dbReference>
<dbReference type="GO" id="GO:0005524">
    <property type="term" value="F:ATP binding"/>
    <property type="evidence" value="ECO:0007669"/>
    <property type="project" value="InterPro"/>
</dbReference>
<evidence type="ECO:0000313" key="5">
    <source>
        <dbReference type="Proteomes" id="UP000289886"/>
    </source>
</evidence>
<evidence type="ECO:0000256" key="2">
    <source>
        <dbReference type="SAM" id="MobiDB-lite"/>
    </source>
</evidence>
<feature type="coiled-coil region" evidence="1">
    <location>
        <begin position="72"/>
        <end position="99"/>
    </location>
</feature>
<dbReference type="Pfam" id="PF00069">
    <property type="entry name" value="Pkinase"/>
    <property type="match status" value="1"/>
</dbReference>
<proteinExistence type="predicted"/>
<dbReference type="PROSITE" id="PS50011">
    <property type="entry name" value="PROTEIN_KINASE_DOM"/>
    <property type="match status" value="1"/>
</dbReference>
<reference evidence="4 5" key="1">
    <citation type="submission" date="2019-01" db="EMBL/GenBank/DDBJ databases">
        <title>Draft Genome and Complete Hox-Cluster Characterization of the Sterlet Sturgeon (Acipenser ruthenus).</title>
        <authorList>
            <person name="Wei Q."/>
        </authorList>
    </citation>
    <scope>NUCLEOTIDE SEQUENCE [LARGE SCALE GENOMIC DNA]</scope>
    <source>
        <strain evidence="4">WHYD16114868_AA</strain>
        <tissue evidence="4">Blood</tissue>
    </source>
</reference>
<dbReference type="PANTHER" id="PTHR44329">
    <property type="entry name" value="SERINE/THREONINE-PROTEIN KINASE TNNI3K-RELATED"/>
    <property type="match status" value="1"/>
</dbReference>
<dbReference type="Proteomes" id="UP000289886">
    <property type="component" value="Unassembled WGS sequence"/>
</dbReference>
<accession>A0A444USY0</accession>
<protein>
    <submittedName>
        <fullName evidence="4">Serine/threonine-protein kinase HT1</fullName>
    </submittedName>
</protein>
<dbReference type="InterPro" id="IPR057752">
    <property type="entry name" value="VG27-like"/>
</dbReference>
<dbReference type="Pfam" id="PF25743">
    <property type="entry name" value="VG27"/>
    <property type="match status" value="1"/>
</dbReference>
<feature type="domain" description="Protein kinase" evidence="3">
    <location>
        <begin position="374"/>
        <end position="776"/>
    </location>
</feature>
<dbReference type="Gene3D" id="3.30.200.20">
    <property type="entry name" value="Phosphorylase Kinase, domain 1"/>
    <property type="match status" value="1"/>
</dbReference>
<feature type="region of interest" description="Disordered" evidence="2">
    <location>
        <begin position="342"/>
        <end position="368"/>
    </location>
</feature>
<evidence type="ECO:0000313" key="4">
    <source>
        <dbReference type="EMBL" id="RXM91269.1"/>
    </source>
</evidence>
<name>A0A444USY0_ACIRT</name>
<keyword evidence="4" id="KW-0418">Kinase</keyword>
<feature type="region of interest" description="Disordered" evidence="2">
    <location>
        <begin position="284"/>
        <end position="312"/>
    </location>
</feature>
<dbReference type="InterPro" id="IPR000719">
    <property type="entry name" value="Prot_kinase_dom"/>
</dbReference>
<feature type="coiled-coil region" evidence="1">
    <location>
        <begin position="1"/>
        <end position="42"/>
    </location>
</feature>
<gene>
    <name evidence="4" type="ORF">EOD39_21350</name>
</gene>
<comment type="caution">
    <text evidence="4">The sequence shown here is derived from an EMBL/GenBank/DDBJ whole genome shotgun (WGS) entry which is preliminary data.</text>
</comment>
<dbReference type="SUPFAM" id="SSF56112">
    <property type="entry name" value="Protein kinase-like (PK-like)"/>
    <property type="match status" value="1"/>
</dbReference>
<dbReference type="SMART" id="SM00220">
    <property type="entry name" value="S_TKc"/>
    <property type="match status" value="1"/>
</dbReference>
<dbReference type="EMBL" id="SCEB01009455">
    <property type="protein sequence ID" value="RXM91269.1"/>
    <property type="molecule type" value="Genomic_DNA"/>
</dbReference>
<keyword evidence="4" id="KW-0808">Transferase</keyword>
<keyword evidence="1" id="KW-0175">Coiled coil</keyword>
<organism evidence="4 5">
    <name type="scientific">Acipenser ruthenus</name>
    <name type="common">Sterlet sturgeon</name>
    <dbReference type="NCBI Taxonomy" id="7906"/>
    <lineage>
        <taxon>Eukaryota</taxon>
        <taxon>Metazoa</taxon>
        <taxon>Chordata</taxon>
        <taxon>Craniata</taxon>
        <taxon>Vertebrata</taxon>
        <taxon>Euteleostomi</taxon>
        <taxon>Actinopterygii</taxon>
        <taxon>Chondrostei</taxon>
        <taxon>Acipenseriformes</taxon>
        <taxon>Acipenseridae</taxon>
        <taxon>Acipenser</taxon>
    </lineage>
</organism>
<dbReference type="AlphaFoldDB" id="A0A444USY0"/>
<evidence type="ECO:0000256" key="1">
    <source>
        <dbReference type="SAM" id="Coils"/>
    </source>
</evidence>
<feature type="compositionally biased region" description="Basic and acidic residues" evidence="2">
    <location>
        <begin position="343"/>
        <end position="354"/>
    </location>
</feature>
<dbReference type="PROSITE" id="PS00108">
    <property type="entry name" value="PROTEIN_KINASE_ST"/>
    <property type="match status" value="1"/>
</dbReference>
<keyword evidence="5" id="KW-1185">Reference proteome</keyword>
<dbReference type="CDD" id="cd00180">
    <property type="entry name" value="PKc"/>
    <property type="match status" value="1"/>
</dbReference>
<dbReference type="GO" id="GO:0004674">
    <property type="term" value="F:protein serine/threonine kinase activity"/>
    <property type="evidence" value="ECO:0007669"/>
    <property type="project" value="TreeGrafter"/>
</dbReference>